<reference evidence="4 5" key="1">
    <citation type="journal article" date="2015" name="Genome Announc.">
        <title>Expanding the biotechnology potential of lactobacilli through comparative genomics of 213 strains and associated genera.</title>
        <authorList>
            <person name="Sun Z."/>
            <person name="Harris H.M."/>
            <person name="McCann A."/>
            <person name="Guo C."/>
            <person name="Argimon S."/>
            <person name="Zhang W."/>
            <person name="Yang X."/>
            <person name="Jeffery I.B."/>
            <person name="Cooney J.C."/>
            <person name="Kagawa T.F."/>
            <person name="Liu W."/>
            <person name="Song Y."/>
            <person name="Salvetti E."/>
            <person name="Wrobel A."/>
            <person name="Rasinkangas P."/>
            <person name="Parkhill J."/>
            <person name="Rea M.C."/>
            <person name="O'Sullivan O."/>
            <person name="Ritari J."/>
            <person name="Douillard F.P."/>
            <person name="Paul Ross R."/>
            <person name="Yang R."/>
            <person name="Briner A.E."/>
            <person name="Felis G.E."/>
            <person name="de Vos W.M."/>
            <person name="Barrangou R."/>
            <person name="Klaenhammer T.R."/>
            <person name="Caufield P.W."/>
            <person name="Cui Y."/>
            <person name="Zhang H."/>
            <person name="O'Toole P.W."/>
        </authorList>
    </citation>
    <scope>NUCLEOTIDE SEQUENCE [LARGE SCALE GENOMIC DNA]</scope>
    <source>
        <strain evidence="4 5">DSM 5007</strain>
    </source>
</reference>
<dbReference type="InterPro" id="IPR029052">
    <property type="entry name" value="Metallo-depent_PP-like"/>
</dbReference>
<dbReference type="OrthoDB" id="9800565at2"/>
<dbReference type="PATRIC" id="fig|1423807.3.peg.11"/>
<name>A0A0R1WBR8_9LACO</name>
<keyword evidence="5" id="KW-1185">Reference proteome</keyword>
<proteinExistence type="inferred from homology"/>
<dbReference type="GO" id="GO:0016787">
    <property type="term" value="F:hydrolase activity"/>
    <property type="evidence" value="ECO:0007669"/>
    <property type="project" value="UniProtKB-UniRule"/>
</dbReference>
<dbReference type="AlphaFoldDB" id="A0A0R1WBR8"/>
<comment type="similarity">
    <text evidence="1 2">Belongs to the metallophosphoesterase superfamily. YfcE family.</text>
</comment>
<accession>A0A0R1WBR8</accession>
<dbReference type="SUPFAM" id="SSF56300">
    <property type="entry name" value="Metallo-dependent phosphatases"/>
    <property type="match status" value="1"/>
</dbReference>
<dbReference type="Pfam" id="PF12850">
    <property type="entry name" value="Metallophos_2"/>
    <property type="match status" value="1"/>
</dbReference>
<dbReference type="STRING" id="1423807.FD16_GL000011"/>
<dbReference type="InterPro" id="IPR000979">
    <property type="entry name" value="Phosphodiesterase_MJ0936/Vps29"/>
</dbReference>
<organism evidence="4 5">
    <name type="scientific">Paucilactobacillus suebicus DSM 5007 = KCTC 3549</name>
    <dbReference type="NCBI Taxonomy" id="1423807"/>
    <lineage>
        <taxon>Bacteria</taxon>
        <taxon>Bacillati</taxon>
        <taxon>Bacillota</taxon>
        <taxon>Bacilli</taxon>
        <taxon>Lactobacillales</taxon>
        <taxon>Lactobacillaceae</taxon>
        <taxon>Paucilactobacillus</taxon>
    </lineage>
</organism>
<evidence type="ECO:0000313" key="4">
    <source>
        <dbReference type="EMBL" id="KRM13444.1"/>
    </source>
</evidence>
<dbReference type="PANTHER" id="PTHR11124">
    <property type="entry name" value="VACUOLAR SORTING PROTEIN VPS29"/>
    <property type="match status" value="1"/>
</dbReference>
<sequence length="175" mass="19847">MKLLVVSDNHGDRTIIEDIVAHYNEQVDLMVHCGDSEMATDDPLFKIMPSVQGNNDYGQHFPEMQEREINDVKVLVTHGHLQNVNFTMNNLSLLAQEKQADIVAFGHTHRLAVTEHEGILFVNPGSISLPRGEYASIGGTFCIVTVDTNNFSVQYYDRVMRPISELKFNFKRLKN</sequence>
<comment type="cofactor">
    <cofactor evidence="2">
        <name>a divalent metal cation</name>
        <dbReference type="ChEBI" id="CHEBI:60240"/>
    </cofactor>
</comment>
<dbReference type="EC" id="3.1.4.-" evidence="2"/>
<dbReference type="RefSeq" id="WP_010622765.1">
    <property type="nucleotide sequence ID" value="NZ_AZGF01000001.1"/>
</dbReference>
<gene>
    <name evidence="4" type="ORF">FD16_GL000011</name>
</gene>
<dbReference type="Gene3D" id="3.60.21.10">
    <property type="match status" value="1"/>
</dbReference>
<keyword evidence="2" id="KW-0479">Metal-binding</keyword>
<dbReference type="GO" id="GO:0046872">
    <property type="term" value="F:metal ion binding"/>
    <property type="evidence" value="ECO:0007669"/>
    <property type="project" value="UniProtKB-KW"/>
</dbReference>
<dbReference type="NCBIfam" id="TIGR00040">
    <property type="entry name" value="yfcE"/>
    <property type="match status" value="1"/>
</dbReference>
<dbReference type="InterPro" id="IPR041802">
    <property type="entry name" value="MPP_YfcE"/>
</dbReference>
<dbReference type="Proteomes" id="UP000051820">
    <property type="component" value="Unassembled WGS sequence"/>
</dbReference>
<feature type="domain" description="Calcineurin-like phosphoesterase" evidence="3">
    <location>
        <begin position="1"/>
        <end position="148"/>
    </location>
</feature>
<evidence type="ECO:0000313" key="5">
    <source>
        <dbReference type="Proteomes" id="UP000051820"/>
    </source>
</evidence>
<evidence type="ECO:0000256" key="1">
    <source>
        <dbReference type="ARBA" id="ARBA00008950"/>
    </source>
</evidence>
<dbReference type="eggNOG" id="COG0622">
    <property type="taxonomic scope" value="Bacteria"/>
</dbReference>
<dbReference type="CDD" id="cd00841">
    <property type="entry name" value="MPP_YfcE"/>
    <property type="match status" value="1"/>
</dbReference>
<evidence type="ECO:0000256" key="2">
    <source>
        <dbReference type="RuleBase" id="RU362039"/>
    </source>
</evidence>
<protein>
    <recommendedName>
        <fullName evidence="2">Phosphoesterase</fullName>
        <ecNumber evidence="2">3.1.4.-</ecNumber>
    </recommendedName>
</protein>
<comment type="caution">
    <text evidence="4">The sequence shown here is derived from an EMBL/GenBank/DDBJ whole genome shotgun (WGS) entry which is preliminary data.</text>
</comment>
<evidence type="ECO:0000259" key="3">
    <source>
        <dbReference type="Pfam" id="PF12850"/>
    </source>
</evidence>
<dbReference type="InterPro" id="IPR024654">
    <property type="entry name" value="Calcineurin-like_PHP_lpxH"/>
</dbReference>
<dbReference type="EMBL" id="AZGF01000001">
    <property type="protein sequence ID" value="KRM13444.1"/>
    <property type="molecule type" value="Genomic_DNA"/>
</dbReference>